<proteinExistence type="inferred from homology"/>
<dbReference type="eggNOG" id="KOG1167">
    <property type="taxonomic scope" value="Eukaryota"/>
</dbReference>
<keyword evidence="2 8" id="KW-0723">Serine/threonine-protein kinase</keyword>
<dbReference type="PROSITE" id="PS00107">
    <property type="entry name" value="PROTEIN_KINASE_ATP"/>
    <property type="match status" value="1"/>
</dbReference>
<dbReference type="SUPFAM" id="SSF56112">
    <property type="entry name" value="Protein kinase-like (PK-like)"/>
    <property type="match status" value="1"/>
</dbReference>
<sequence>MGRKLSSFKGSTFSEKYQLQENIIGEGSFGTVISAKCRASQESRAIKAIRRIEKVNMLSIELELLSELGGHSNIVKLHDFFHFNGSVALVLEYFPHCSAAELIYHSKKDLSFALFYFRNLLSAVAYLHQNGYVHRDIKLSNFLFSSKTKRFRLVDFGLATVDRSHNECSRNHAVSTMEKDAECASCRNTASPCMFCRGKPKRENYHIVGTPGVRAPELLFGVGLCNPSIDIFSCGIVLLSLVCTKHPFFMPKDESENIMNLAFLLGSESIENMARKEGMRVTISEKLPPADYYHLLMSMRFGFEHVRRHCSPRLACQSCENRSFNNSYGVCFCRSNYDTGMFSTGNNENELLTIYVDLLYRTLEPDRIKRYNADQLLCIVESFESRINFKPKPLSNQDDI</sequence>
<keyword evidence="6 7" id="KW-0067">ATP-binding</keyword>
<dbReference type="Gene3D" id="3.30.200.20">
    <property type="entry name" value="Phosphorylase Kinase, domain 1"/>
    <property type="match status" value="1"/>
</dbReference>
<evidence type="ECO:0000256" key="3">
    <source>
        <dbReference type="ARBA" id="ARBA00022679"/>
    </source>
</evidence>
<evidence type="ECO:0000313" key="10">
    <source>
        <dbReference type="Proteomes" id="UP000095282"/>
    </source>
</evidence>
<dbReference type="PROSITE" id="PS50011">
    <property type="entry name" value="PROTEIN_KINASE_DOM"/>
    <property type="match status" value="1"/>
</dbReference>
<evidence type="ECO:0000256" key="1">
    <source>
        <dbReference type="ARBA" id="ARBA00012513"/>
    </source>
</evidence>
<comment type="similarity">
    <text evidence="8">Belongs to the protein kinase superfamily.</text>
</comment>
<accession>A0A1I7ULB0</accession>
<evidence type="ECO:0000256" key="8">
    <source>
        <dbReference type="RuleBase" id="RU000304"/>
    </source>
</evidence>
<evidence type="ECO:0000256" key="6">
    <source>
        <dbReference type="ARBA" id="ARBA00022840"/>
    </source>
</evidence>
<keyword evidence="5" id="KW-0418">Kinase</keyword>
<dbReference type="GO" id="GO:0005634">
    <property type="term" value="C:nucleus"/>
    <property type="evidence" value="ECO:0007669"/>
    <property type="project" value="TreeGrafter"/>
</dbReference>
<organism evidence="10 11">
    <name type="scientific">Caenorhabditis tropicalis</name>
    <dbReference type="NCBI Taxonomy" id="1561998"/>
    <lineage>
        <taxon>Eukaryota</taxon>
        <taxon>Metazoa</taxon>
        <taxon>Ecdysozoa</taxon>
        <taxon>Nematoda</taxon>
        <taxon>Chromadorea</taxon>
        <taxon>Rhabditida</taxon>
        <taxon>Rhabditina</taxon>
        <taxon>Rhabditomorpha</taxon>
        <taxon>Rhabditoidea</taxon>
        <taxon>Rhabditidae</taxon>
        <taxon>Peloderinae</taxon>
        <taxon>Caenorhabditis</taxon>
    </lineage>
</organism>
<dbReference type="InterPro" id="IPR000719">
    <property type="entry name" value="Prot_kinase_dom"/>
</dbReference>
<evidence type="ECO:0000313" key="11">
    <source>
        <dbReference type="WBParaSite" id="Csp11.Scaffold630.g17098.t1"/>
    </source>
</evidence>
<protein>
    <recommendedName>
        <fullName evidence="1">non-specific serine/threonine protein kinase</fullName>
        <ecNumber evidence="1">2.7.11.1</ecNumber>
    </recommendedName>
</protein>
<dbReference type="WBParaSite" id="Csp11.Scaffold630.g17098.t1">
    <property type="protein sequence ID" value="Csp11.Scaffold630.g17098.t1"/>
    <property type="gene ID" value="Csp11.Scaffold630.g17098"/>
</dbReference>
<dbReference type="SMART" id="SM00220">
    <property type="entry name" value="S_TKc"/>
    <property type="match status" value="1"/>
</dbReference>
<dbReference type="AlphaFoldDB" id="A0A1I7ULB0"/>
<dbReference type="FunFam" id="3.30.200.20:FF:001126">
    <property type="entry name" value="Cell Division Cycle related"/>
    <property type="match status" value="1"/>
</dbReference>
<evidence type="ECO:0000256" key="5">
    <source>
        <dbReference type="ARBA" id="ARBA00022777"/>
    </source>
</evidence>
<name>A0A1I7ULB0_9PELO</name>
<evidence type="ECO:0000256" key="2">
    <source>
        <dbReference type="ARBA" id="ARBA00022527"/>
    </source>
</evidence>
<dbReference type="InterPro" id="IPR017441">
    <property type="entry name" value="Protein_kinase_ATP_BS"/>
</dbReference>
<dbReference type="EC" id="2.7.11.1" evidence="1"/>
<reference evidence="11" key="1">
    <citation type="submission" date="2016-11" db="UniProtKB">
        <authorList>
            <consortium name="WormBaseParasite"/>
        </authorList>
    </citation>
    <scope>IDENTIFICATION</scope>
</reference>
<keyword evidence="10" id="KW-1185">Reference proteome</keyword>
<dbReference type="Gene3D" id="1.10.510.10">
    <property type="entry name" value="Transferase(Phosphotransferase) domain 1"/>
    <property type="match status" value="1"/>
</dbReference>
<dbReference type="PANTHER" id="PTHR44167">
    <property type="entry name" value="OVARIAN-SPECIFIC SERINE/THREONINE-PROTEIN KINASE LOK-RELATED"/>
    <property type="match status" value="1"/>
</dbReference>
<dbReference type="GO" id="GO:0004674">
    <property type="term" value="F:protein serine/threonine kinase activity"/>
    <property type="evidence" value="ECO:0007669"/>
    <property type="project" value="UniProtKB-KW"/>
</dbReference>
<dbReference type="PROSITE" id="PS00108">
    <property type="entry name" value="PROTEIN_KINASE_ST"/>
    <property type="match status" value="1"/>
</dbReference>
<evidence type="ECO:0000256" key="7">
    <source>
        <dbReference type="PROSITE-ProRule" id="PRU10141"/>
    </source>
</evidence>
<dbReference type="GO" id="GO:0005524">
    <property type="term" value="F:ATP binding"/>
    <property type="evidence" value="ECO:0007669"/>
    <property type="project" value="UniProtKB-UniRule"/>
</dbReference>
<dbReference type="Proteomes" id="UP000095282">
    <property type="component" value="Unplaced"/>
</dbReference>
<evidence type="ECO:0000259" key="9">
    <source>
        <dbReference type="PROSITE" id="PS50011"/>
    </source>
</evidence>
<feature type="binding site" evidence="7">
    <location>
        <position position="47"/>
    </location>
    <ligand>
        <name>ATP</name>
        <dbReference type="ChEBI" id="CHEBI:30616"/>
    </ligand>
</feature>
<dbReference type="Pfam" id="PF00069">
    <property type="entry name" value="Pkinase"/>
    <property type="match status" value="2"/>
</dbReference>
<dbReference type="STRING" id="1561998.A0A1I7ULB0"/>
<feature type="domain" description="Protein kinase" evidence="9">
    <location>
        <begin position="18"/>
        <end position="384"/>
    </location>
</feature>
<evidence type="ECO:0000256" key="4">
    <source>
        <dbReference type="ARBA" id="ARBA00022741"/>
    </source>
</evidence>
<keyword evidence="3" id="KW-0808">Transferase</keyword>
<dbReference type="PANTHER" id="PTHR44167:SF23">
    <property type="entry name" value="CDC7 KINASE, ISOFORM A-RELATED"/>
    <property type="match status" value="1"/>
</dbReference>
<dbReference type="InterPro" id="IPR008271">
    <property type="entry name" value="Ser/Thr_kinase_AS"/>
</dbReference>
<dbReference type="GO" id="GO:0044773">
    <property type="term" value="P:mitotic DNA damage checkpoint signaling"/>
    <property type="evidence" value="ECO:0007669"/>
    <property type="project" value="TreeGrafter"/>
</dbReference>
<dbReference type="InterPro" id="IPR011009">
    <property type="entry name" value="Kinase-like_dom_sf"/>
</dbReference>
<keyword evidence="4 7" id="KW-0547">Nucleotide-binding</keyword>